<evidence type="ECO:0000313" key="3">
    <source>
        <dbReference type="Proteomes" id="UP001165289"/>
    </source>
</evidence>
<dbReference type="Proteomes" id="UP001165289">
    <property type="component" value="Unassembled WGS sequence"/>
</dbReference>
<organism evidence="2 3">
    <name type="scientific">Oopsacas minuta</name>
    <dbReference type="NCBI Taxonomy" id="111878"/>
    <lineage>
        <taxon>Eukaryota</taxon>
        <taxon>Metazoa</taxon>
        <taxon>Porifera</taxon>
        <taxon>Hexactinellida</taxon>
        <taxon>Hexasterophora</taxon>
        <taxon>Lyssacinosida</taxon>
        <taxon>Leucopsacidae</taxon>
        <taxon>Oopsacas</taxon>
    </lineage>
</organism>
<evidence type="ECO:0000256" key="1">
    <source>
        <dbReference type="SAM" id="MobiDB-lite"/>
    </source>
</evidence>
<keyword evidence="3" id="KW-1185">Reference proteome</keyword>
<sequence length="227" mass="25959">MAFREVETDPLLHPTNYSDQSDQPVEDNVIQDKLDSLDVKREEYEYLIGQGVKLLEKPNILAKKLKIDIDKATKIIQTIKSFQSDSHGSQANLMSDFRKIAKCLKENPDEDDPEDLSLLCGVEVGIVYRFFESQPLGANQKAAIKEKFNIGNSVPDIAKLLGLSNRKVKKHVESTFLTFTCEEGERSLQIIQKYKSIEIPKLRESVISNDLKFRNDIYKIPEKEKKL</sequence>
<accession>A0AAV7K7Y1</accession>
<name>A0AAV7K7Y1_9METZ</name>
<dbReference type="AlphaFoldDB" id="A0AAV7K7Y1"/>
<dbReference type="EMBL" id="JAKMXF010000144">
    <property type="protein sequence ID" value="KAI6656614.1"/>
    <property type="molecule type" value="Genomic_DNA"/>
</dbReference>
<protein>
    <submittedName>
        <fullName evidence="2">Uncharacterized protein</fullName>
    </submittedName>
</protein>
<reference evidence="2 3" key="1">
    <citation type="journal article" date="2023" name="BMC Biol.">
        <title>The compact genome of the sponge Oopsacas minuta (Hexactinellida) is lacking key metazoan core genes.</title>
        <authorList>
            <person name="Santini S."/>
            <person name="Schenkelaars Q."/>
            <person name="Jourda C."/>
            <person name="Duchesne M."/>
            <person name="Belahbib H."/>
            <person name="Rocher C."/>
            <person name="Selva M."/>
            <person name="Riesgo A."/>
            <person name="Vervoort M."/>
            <person name="Leys S.P."/>
            <person name="Kodjabachian L."/>
            <person name="Le Bivic A."/>
            <person name="Borchiellini C."/>
            <person name="Claverie J.M."/>
            <person name="Renard E."/>
        </authorList>
    </citation>
    <scope>NUCLEOTIDE SEQUENCE [LARGE SCALE GENOMIC DNA]</scope>
    <source>
        <strain evidence="2">SPO-2</strain>
    </source>
</reference>
<feature type="region of interest" description="Disordered" evidence="1">
    <location>
        <begin position="1"/>
        <end position="26"/>
    </location>
</feature>
<comment type="caution">
    <text evidence="2">The sequence shown here is derived from an EMBL/GenBank/DDBJ whole genome shotgun (WGS) entry which is preliminary data.</text>
</comment>
<gene>
    <name evidence="2" type="ORF">LOD99_1409</name>
</gene>
<evidence type="ECO:0000313" key="2">
    <source>
        <dbReference type="EMBL" id="KAI6656614.1"/>
    </source>
</evidence>
<proteinExistence type="predicted"/>